<dbReference type="InterPro" id="IPR001478">
    <property type="entry name" value="PDZ"/>
</dbReference>
<dbReference type="PANTHER" id="PTHR46227">
    <property type="entry name" value="GLUTAMATE RECEPTOR-INTERACTING PROTEIN GRIP"/>
    <property type="match status" value="1"/>
</dbReference>
<dbReference type="AlphaFoldDB" id="A0A643C9G0"/>
<dbReference type="SMART" id="SM00228">
    <property type="entry name" value="PDZ"/>
    <property type="match status" value="1"/>
</dbReference>
<keyword evidence="3" id="KW-0677">Repeat</keyword>
<evidence type="ECO:0000313" key="6">
    <source>
        <dbReference type="Proteomes" id="UP000437017"/>
    </source>
</evidence>
<proteinExistence type="predicted"/>
<dbReference type="Gene3D" id="2.30.42.10">
    <property type="match status" value="1"/>
</dbReference>
<dbReference type="InterPro" id="IPR036034">
    <property type="entry name" value="PDZ_sf"/>
</dbReference>
<dbReference type="SUPFAM" id="SSF50156">
    <property type="entry name" value="PDZ domain-like"/>
    <property type="match status" value="1"/>
</dbReference>
<dbReference type="PROSITE" id="PS50106">
    <property type="entry name" value="PDZ"/>
    <property type="match status" value="1"/>
</dbReference>
<dbReference type="FunFam" id="2.30.42.10:FF:000034">
    <property type="entry name" value="Glutamate receptor interacting protein 1"/>
    <property type="match status" value="1"/>
</dbReference>
<sequence length="235" mass="25681">MLTPHADEQETTGAISYTVELKRYGGPLGITISGTEEPFDPIVISGLTKRGLAERTGAIHVGDRILAINSVSLKGRPLSEAIHLLQVAGETVTLKIKKQLDHCDGLLQGPSGHGHERQPWAGDVGFWHMFGEALEDLESCGQSELLRELEASIMTGTVQNVALEGRPGHRPWRRNQEIRASPEEMQEVLLPTPLEMHKVGAGGAQEAWMHVLMLWVFAIAPDGPRSSLGFILLHQ</sequence>
<accession>A0A643C9G0</accession>
<dbReference type="GO" id="GO:0098887">
    <property type="term" value="P:neurotransmitter receptor transport, endosome to postsynaptic membrane"/>
    <property type="evidence" value="ECO:0007669"/>
    <property type="project" value="TreeGrafter"/>
</dbReference>
<dbReference type="CDD" id="cd06683">
    <property type="entry name" value="PDZ6_GRIP1-2-like"/>
    <property type="match status" value="1"/>
</dbReference>
<dbReference type="InterPro" id="IPR043545">
    <property type="entry name" value="GRIP1/2"/>
</dbReference>
<organism evidence="5 6">
    <name type="scientific">Balaenoptera physalus</name>
    <name type="common">Fin whale</name>
    <name type="synonym">Balaena physalus</name>
    <dbReference type="NCBI Taxonomy" id="9770"/>
    <lineage>
        <taxon>Eukaryota</taxon>
        <taxon>Metazoa</taxon>
        <taxon>Chordata</taxon>
        <taxon>Craniata</taxon>
        <taxon>Vertebrata</taxon>
        <taxon>Euteleostomi</taxon>
        <taxon>Mammalia</taxon>
        <taxon>Eutheria</taxon>
        <taxon>Laurasiatheria</taxon>
        <taxon>Artiodactyla</taxon>
        <taxon>Whippomorpha</taxon>
        <taxon>Cetacea</taxon>
        <taxon>Mysticeti</taxon>
        <taxon>Balaenopteridae</taxon>
        <taxon>Balaenoptera</taxon>
    </lineage>
</organism>
<gene>
    <name evidence="5" type="ORF">E2I00_011979</name>
</gene>
<feature type="domain" description="PDZ" evidence="4">
    <location>
        <begin position="18"/>
        <end position="100"/>
    </location>
</feature>
<dbReference type="PANTHER" id="PTHR46227:SF4">
    <property type="entry name" value="GLUTAMATE RECEPTOR-INTERACTING PROTEIN 2"/>
    <property type="match status" value="1"/>
</dbReference>
<dbReference type="Proteomes" id="UP000437017">
    <property type="component" value="Unassembled WGS sequence"/>
</dbReference>
<evidence type="ECO:0000259" key="4">
    <source>
        <dbReference type="PROSITE" id="PS50106"/>
    </source>
</evidence>
<dbReference type="GO" id="GO:0005737">
    <property type="term" value="C:cytoplasm"/>
    <property type="evidence" value="ECO:0007669"/>
    <property type="project" value="UniProtKB-SubCell"/>
</dbReference>
<protein>
    <recommendedName>
        <fullName evidence="4">PDZ domain-containing protein</fullName>
    </recommendedName>
</protein>
<dbReference type="OrthoDB" id="9683521at2759"/>
<name>A0A643C9G0_BALPH</name>
<comment type="subcellular location">
    <subcellularLocation>
        <location evidence="1">Cytoplasm</location>
    </subcellularLocation>
</comment>
<evidence type="ECO:0000256" key="1">
    <source>
        <dbReference type="ARBA" id="ARBA00004496"/>
    </source>
</evidence>
<dbReference type="Pfam" id="PF00595">
    <property type="entry name" value="PDZ"/>
    <property type="match status" value="1"/>
</dbReference>
<keyword evidence="6" id="KW-1185">Reference proteome</keyword>
<evidence type="ECO:0000256" key="3">
    <source>
        <dbReference type="ARBA" id="ARBA00022737"/>
    </source>
</evidence>
<reference evidence="5 6" key="1">
    <citation type="journal article" date="2019" name="PLoS ONE">
        <title>Genomic analyses reveal an absence of contemporary introgressive admixture between fin whales and blue whales, despite known hybrids.</title>
        <authorList>
            <person name="Westbury M.V."/>
            <person name="Petersen B."/>
            <person name="Lorenzen E.D."/>
        </authorList>
    </citation>
    <scope>NUCLEOTIDE SEQUENCE [LARGE SCALE GENOMIC DNA]</scope>
    <source>
        <strain evidence="5">FinWhale-01</strain>
    </source>
</reference>
<comment type="caution">
    <text evidence="5">The sequence shown here is derived from an EMBL/GenBank/DDBJ whole genome shotgun (WGS) entry which is preliminary data.</text>
</comment>
<evidence type="ECO:0000313" key="5">
    <source>
        <dbReference type="EMBL" id="KAB0396866.1"/>
    </source>
</evidence>
<evidence type="ECO:0000256" key="2">
    <source>
        <dbReference type="ARBA" id="ARBA00022490"/>
    </source>
</evidence>
<keyword evidence="2" id="KW-0963">Cytoplasm</keyword>
<dbReference type="EMBL" id="SGJD01002067">
    <property type="protein sequence ID" value="KAB0396866.1"/>
    <property type="molecule type" value="Genomic_DNA"/>
</dbReference>